<comment type="function">
    <text evidence="2">Acts both as a biotin--[acetyl-CoA-carboxylase] ligase and a biotin-operon repressor. In the presence of ATP, BirA activates biotin to form the BirA-biotinyl-5'-adenylate (BirA-bio-5'-AMP or holoBirA) complex. HoloBirA can either transfer the biotinyl moiety to the biotin carboxyl carrier protein (BCCP) subunit of acetyl-CoA carboxylase, or bind to the biotin operator site and inhibit transcription of the operon.</text>
</comment>
<keyword evidence="2" id="KW-0805">Transcription regulation</keyword>
<dbReference type="SUPFAM" id="SSF55681">
    <property type="entry name" value="Class II aaRS and biotin synthetases"/>
    <property type="match status" value="1"/>
</dbReference>
<dbReference type="GO" id="GO:0005524">
    <property type="term" value="F:ATP binding"/>
    <property type="evidence" value="ECO:0007669"/>
    <property type="project" value="UniProtKB-UniRule"/>
</dbReference>
<dbReference type="OrthoDB" id="9807064at2"/>
<accession>A0A2N7UHV6</accession>
<gene>
    <name evidence="2" type="primary">birA</name>
    <name evidence="4" type="ORF">C1H70_09440</name>
</gene>
<dbReference type="InterPro" id="IPR030855">
    <property type="entry name" value="Bifunct_BirA"/>
</dbReference>
<dbReference type="AlphaFoldDB" id="A0A2N7UHV6"/>
<comment type="similarity">
    <text evidence="2">Belongs to the biotin--protein ligase family.</text>
</comment>
<dbReference type="EC" id="6.3.4.15" evidence="2"/>
<feature type="binding site" evidence="2">
    <location>
        <position position="115"/>
    </location>
    <ligand>
        <name>biotin</name>
        <dbReference type="ChEBI" id="CHEBI:57586"/>
    </ligand>
</feature>
<protein>
    <recommendedName>
        <fullName evidence="2">Bifunctional ligase/repressor BirA</fullName>
    </recommendedName>
    <alternativeName>
        <fullName evidence="2">Biotin operon repressor</fullName>
    </alternativeName>
    <alternativeName>
        <fullName evidence="2">Biotin--[acetyl-CoA-carboxylase] ligase</fullName>
        <ecNumber evidence="2">6.3.4.15</ecNumber>
    </alternativeName>
    <alternativeName>
        <fullName evidence="2">Biotin--protein ligase</fullName>
    </alternativeName>
    <alternativeName>
        <fullName evidence="2">Biotin-[acetyl-CoA carboxylase] synthetase</fullName>
    </alternativeName>
</protein>
<organism evidence="4 5">
    <name type="scientific">Halomonas urumqiensis</name>
    <dbReference type="NCBI Taxonomy" id="1684789"/>
    <lineage>
        <taxon>Bacteria</taxon>
        <taxon>Pseudomonadati</taxon>
        <taxon>Pseudomonadota</taxon>
        <taxon>Gammaproteobacteria</taxon>
        <taxon>Oceanospirillales</taxon>
        <taxon>Halomonadaceae</taxon>
        <taxon>Halomonas</taxon>
    </lineage>
</organism>
<dbReference type="NCBIfam" id="TIGR00121">
    <property type="entry name" value="birA_ligase"/>
    <property type="match status" value="1"/>
</dbReference>
<dbReference type="InterPro" id="IPR036390">
    <property type="entry name" value="WH_DNA-bd_sf"/>
</dbReference>
<keyword evidence="2" id="KW-0547">Nucleotide-binding</keyword>
<reference evidence="4 5" key="1">
    <citation type="submission" date="2018-01" db="EMBL/GenBank/DDBJ databases">
        <title>Halomonas endophytica sp. nov., isolated from storage liquid in the stems of Populus euphratica.</title>
        <authorList>
            <person name="Chen C."/>
        </authorList>
    </citation>
    <scope>NUCLEOTIDE SEQUENCE [LARGE SCALE GENOMIC DNA]</scope>
    <source>
        <strain evidence="4 5">BZ-SZ-XJ27</strain>
    </source>
</reference>
<dbReference type="Pfam" id="PF08279">
    <property type="entry name" value="HTH_11"/>
    <property type="match status" value="1"/>
</dbReference>
<dbReference type="CDD" id="cd16442">
    <property type="entry name" value="BPL"/>
    <property type="match status" value="1"/>
</dbReference>
<dbReference type="Pfam" id="PF03099">
    <property type="entry name" value="BPL_LplA_LipB"/>
    <property type="match status" value="1"/>
</dbReference>
<dbReference type="GO" id="GO:0004077">
    <property type="term" value="F:biotin--[biotin carboxyl-carrier protein] ligase activity"/>
    <property type="evidence" value="ECO:0007669"/>
    <property type="project" value="UniProtKB-UniRule"/>
</dbReference>
<comment type="caution">
    <text evidence="2">Lacks conserved residue(s) required for the propagation of feature annotation.</text>
</comment>
<dbReference type="InterPro" id="IPR045864">
    <property type="entry name" value="aa-tRNA-synth_II/BPL/LPL"/>
</dbReference>
<keyword evidence="2" id="KW-0238">DNA-binding</keyword>
<name>A0A2N7UHV6_9GAMM</name>
<dbReference type="EMBL" id="PNRG01000021">
    <property type="protein sequence ID" value="PMR80038.1"/>
    <property type="molecule type" value="Genomic_DNA"/>
</dbReference>
<comment type="caution">
    <text evidence="4">The sequence shown here is derived from an EMBL/GenBank/DDBJ whole genome shotgun (WGS) entry which is preliminary data.</text>
</comment>
<dbReference type="InterPro" id="IPR004408">
    <property type="entry name" value="Biotin_CoA_COase_ligase"/>
</dbReference>
<dbReference type="PROSITE" id="PS51733">
    <property type="entry name" value="BPL_LPL_CATALYTIC"/>
    <property type="match status" value="1"/>
</dbReference>
<dbReference type="GO" id="GO:0006355">
    <property type="term" value="P:regulation of DNA-templated transcription"/>
    <property type="evidence" value="ECO:0007669"/>
    <property type="project" value="UniProtKB-UniRule"/>
</dbReference>
<sequence length="327" mass="35522">MTIGDLIRLLSDGEFHSGEQLGERLGVSRAAVWKQLRKLESLGIAMQAVKGQGYRLAEPLELLDGSLIVSELSRESRLHLVRLFVEETLPSSNAFLRERFEQGAGHGEVCLVEQQSAGRGRRGRVWTTPWGRTLMLSAGWRFEGGVAVLEGLSLAIGVVLAEVLERHGVKARLKWPNDVLLESDNGQLGKLAGILVEVSGDAAGPCEVVLGTGINIDLPDEFRAGIDQPVAAVHDQAPGLSRNTLAVELIESLLELLASFEQFGFAGWQERWNARHAYAGQVVDILRGSEREAAVAEGVDVSGNLWVRQGERRLSIAGGEVSVRARQ</sequence>
<dbReference type="Gene3D" id="1.10.10.10">
    <property type="entry name" value="Winged helix-like DNA-binding domain superfamily/Winged helix DNA-binding domain"/>
    <property type="match status" value="1"/>
</dbReference>
<evidence type="ECO:0000256" key="2">
    <source>
        <dbReference type="HAMAP-Rule" id="MF_00978"/>
    </source>
</evidence>
<dbReference type="CDD" id="cd00090">
    <property type="entry name" value="HTH_ARSR"/>
    <property type="match status" value="1"/>
</dbReference>
<evidence type="ECO:0000259" key="3">
    <source>
        <dbReference type="PROSITE" id="PS51733"/>
    </source>
</evidence>
<dbReference type="PANTHER" id="PTHR12835:SF5">
    <property type="entry name" value="BIOTIN--PROTEIN LIGASE"/>
    <property type="match status" value="1"/>
</dbReference>
<evidence type="ECO:0000313" key="5">
    <source>
        <dbReference type="Proteomes" id="UP000235547"/>
    </source>
</evidence>
<keyword evidence="2" id="KW-0067">ATP-binding</keyword>
<dbReference type="InterPro" id="IPR036388">
    <property type="entry name" value="WH-like_DNA-bd_sf"/>
</dbReference>
<dbReference type="GO" id="GO:0005737">
    <property type="term" value="C:cytoplasm"/>
    <property type="evidence" value="ECO:0007669"/>
    <property type="project" value="TreeGrafter"/>
</dbReference>
<dbReference type="GO" id="GO:0003677">
    <property type="term" value="F:DNA binding"/>
    <property type="evidence" value="ECO:0007669"/>
    <property type="project" value="UniProtKB-UniRule"/>
</dbReference>
<keyword evidence="1 2" id="KW-0436">Ligase</keyword>
<dbReference type="Gene3D" id="2.30.30.100">
    <property type="match status" value="1"/>
</dbReference>
<feature type="domain" description="BPL/LPL catalytic" evidence="3">
    <location>
        <begin position="75"/>
        <end position="261"/>
    </location>
</feature>
<dbReference type="RefSeq" id="WP_102588101.1">
    <property type="nucleotide sequence ID" value="NZ_BNAE01000008.1"/>
</dbReference>
<proteinExistence type="inferred from homology"/>
<feature type="binding site" evidence="2">
    <location>
        <begin position="119"/>
        <end position="121"/>
    </location>
    <ligand>
        <name>biotin</name>
        <dbReference type="ChEBI" id="CHEBI:57586"/>
    </ligand>
</feature>
<feature type="DNA-binding region" description="H-T-H motif" evidence="2">
    <location>
        <begin position="18"/>
        <end position="37"/>
    </location>
</feature>
<keyword evidence="2" id="KW-0092">Biotin</keyword>
<dbReference type="PANTHER" id="PTHR12835">
    <property type="entry name" value="BIOTIN PROTEIN LIGASE"/>
    <property type="match status" value="1"/>
</dbReference>
<evidence type="ECO:0000256" key="1">
    <source>
        <dbReference type="ARBA" id="ARBA00022598"/>
    </source>
</evidence>
<dbReference type="InterPro" id="IPR011991">
    <property type="entry name" value="ArsR-like_HTH"/>
</dbReference>
<keyword evidence="2" id="KW-0804">Transcription</keyword>
<keyword evidence="5" id="KW-1185">Reference proteome</keyword>
<dbReference type="HAMAP" id="MF_00978">
    <property type="entry name" value="Bifunct_BirA"/>
    <property type="match status" value="1"/>
</dbReference>
<dbReference type="Gene3D" id="3.30.930.10">
    <property type="entry name" value="Bira Bifunctional Protein, Domain 2"/>
    <property type="match status" value="1"/>
</dbReference>
<keyword evidence="2" id="KW-0678">Repressor</keyword>
<comment type="catalytic activity">
    <reaction evidence="2">
        <text>biotin + L-lysyl-[protein] + ATP = N(6)-biotinyl-L-lysyl-[protein] + AMP + diphosphate + H(+)</text>
        <dbReference type="Rhea" id="RHEA:11756"/>
        <dbReference type="Rhea" id="RHEA-COMP:9752"/>
        <dbReference type="Rhea" id="RHEA-COMP:10505"/>
        <dbReference type="ChEBI" id="CHEBI:15378"/>
        <dbReference type="ChEBI" id="CHEBI:29969"/>
        <dbReference type="ChEBI" id="CHEBI:30616"/>
        <dbReference type="ChEBI" id="CHEBI:33019"/>
        <dbReference type="ChEBI" id="CHEBI:57586"/>
        <dbReference type="ChEBI" id="CHEBI:83144"/>
        <dbReference type="ChEBI" id="CHEBI:456215"/>
        <dbReference type="EC" id="6.3.4.15"/>
    </reaction>
</comment>
<dbReference type="Proteomes" id="UP000235547">
    <property type="component" value="Unassembled WGS sequence"/>
</dbReference>
<dbReference type="InterPro" id="IPR004143">
    <property type="entry name" value="BPL_LPL_catalytic"/>
</dbReference>
<dbReference type="InterPro" id="IPR013196">
    <property type="entry name" value="HTH_11"/>
</dbReference>
<feature type="binding site" evidence="2">
    <location>
        <begin position="91"/>
        <end position="93"/>
    </location>
    <ligand>
        <name>biotin</name>
        <dbReference type="ChEBI" id="CHEBI:57586"/>
    </ligand>
</feature>
<dbReference type="SUPFAM" id="SSF46785">
    <property type="entry name" value="Winged helix' DNA-binding domain"/>
    <property type="match status" value="1"/>
</dbReference>
<evidence type="ECO:0000313" key="4">
    <source>
        <dbReference type="EMBL" id="PMR80038.1"/>
    </source>
</evidence>